<dbReference type="InterPro" id="IPR058064">
    <property type="entry name" value="STM2901-like"/>
</dbReference>
<organism evidence="1 2">
    <name type="scientific">Rahnella ecdela</name>
    <dbReference type="NCBI Taxonomy" id="2816250"/>
    <lineage>
        <taxon>Bacteria</taxon>
        <taxon>Pseudomonadati</taxon>
        <taxon>Pseudomonadota</taxon>
        <taxon>Gammaproteobacteria</taxon>
        <taxon>Enterobacterales</taxon>
        <taxon>Yersiniaceae</taxon>
        <taxon>Rahnella</taxon>
    </lineage>
</organism>
<comment type="caution">
    <text evidence="1">The sequence shown here is derived from an EMBL/GenBank/DDBJ whole genome shotgun (WGS) entry which is preliminary data.</text>
</comment>
<dbReference type="InterPro" id="IPR058522">
    <property type="entry name" value="DUF8209"/>
</dbReference>
<dbReference type="Pfam" id="PF26636">
    <property type="entry name" value="DUF8209"/>
    <property type="match status" value="1"/>
</dbReference>
<evidence type="ECO:0000313" key="1">
    <source>
        <dbReference type="EMBL" id="MBU9845796.1"/>
    </source>
</evidence>
<accession>A0ABS6LGS8</accession>
<dbReference type="NCBIfam" id="NF045926">
    <property type="entry name" value="STM2901_fam"/>
    <property type="match status" value="1"/>
</dbReference>
<protein>
    <submittedName>
        <fullName evidence="1">Uncharacterized protein</fullName>
    </submittedName>
</protein>
<reference evidence="1 2" key="1">
    <citation type="submission" date="2021-03" db="EMBL/GenBank/DDBJ databases">
        <title>Five novel Rahnella species.</title>
        <authorList>
            <person name="Brady C."/>
            <person name="Asselin J."/>
            <person name="Beer S."/>
            <person name="Bruberg M.B."/>
            <person name="Crampton B."/>
            <person name="Venter S."/>
            <person name="Arnold D."/>
            <person name="Denman S."/>
        </authorList>
    </citation>
    <scope>NUCLEOTIDE SEQUENCE [LARGE SCALE GENOMIC DNA]</scope>
    <source>
        <strain evidence="1 2">FRB 231</strain>
    </source>
</reference>
<proteinExistence type="predicted"/>
<dbReference type="RefSeq" id="WP_217149466.1">
    <property type="nucleotide sequence ID" value="NZ_JAFMOY010000125.1"/>
</dbReference>
<dbReference type="EMBL" id="JAFMOY010000125">
    <property type="protein sequence ID" value="MBU9845796.1"/>
    <property type="molecule type" value="Genomic_DNA"/>
</dbReference>
<gene>
    <name evidence="1" type="ORF">J1784_12330</name>
</gene>
<sequence length="154" mass="16812">MDTTEELGGTYFYHGHANVTAPELFNLILIESFADRTGIEVSSAALILSGQPWIPTRGKPAGTTAGTSVASKLSRAVFKDMRFPPGVSMYMPTGKNLKTLSFAKTNRVGAFIGRSIPWLGYAEIVILLQLVAADTRRKYNLIARPSDKIAWTSF</sequence>
<evidence type="ECO:0000313" key="2">
    <source>
        <dbReference type="Proteomes" id="UP000739284"/>
    </source>
</evidence>
<name>A0ABS6LGS8_9GAMM</name>
<dbReference type="Proteomes" id="UP000739284">
    <property type="component" value="Unassembled WGS sequence"/>
</dbReference>
<keyword evidence="2" id="KW-1185">Reference proteome</keyword>